<dbReference type="GO" id="GO:0008233">
    <property type="term" value="F:peptidase activity"/>
    <property type="evidence" value="ECO:0007669"/>
    <property type="project" value="InterPro"/>
</dbReference>
<keyword evidence="3" id="KW-1185">Reference proteome</keyword>
<organism evidence="2 3">
    <name type="scientific">Halteria grandinella</name>
    <dbReference type="NCBI Taxonomy" id="5974"/>
    <lineage>
        <taxon>Eukaryota</taxon>
        <taxon>Sar</taxon>
        <taxon>Alveolata</taxon>
        <taxon>Ciliophora</taxon>
        <taxon>Intramacronucleata</taxon>
        <taxon>Spirotrichea</taxon>
        <taxon>Stichotrichia</taxon>
        <taxon>Sporadotrichida</taxon>
        <taxon>Halteriidae</taxon>
        <taxon>Halteria</taxon>
    </lineage>
</organism>
<comment type="caution">
    <text evidence="2">The sequence shown here is derived from an EMBL/GenBank/DDBJ whole genome shotgun (WGS) entry which is preliminary data.</text>
</comment>
<gene>
    <name evidence="2" type="ORF">FGO68_gene10765</name>
</gene>
<dbReference type="Proteomes" id="UP000785679">
    <property type="component" value="Unassembled WGS sequence"/>
</dbReference>
<evidence type="ECO:0000259" key="1">
    <source>
        <dbReference type="Pfam" id="PF02557"/>
    </source>
</evidence>
<dbReference type="AlphaFoldDB" id="A0A8J8SUN4"/>
<dbReference type="Pfam" id="PF02557">
    <property type="entry name" value="VanY"/>
    <property type="match status" value="1"/>
</dbReference>
<sequence>MNKKTYQLRTSNVIKGCEKTEVSLGAGAISRSLIRPTDVDKQLTYRFKAAKAAAKKEGVSIYIVSGFRSLNRQQTLFDQAVRKYGSISEASKWVAPPLVSHHPWGTAIDVNYPDEPVGAGWLEIHGSKFGLCRVFENEWWHFEPVIAPGWKCPALVPDARYSKDQRRNKARNLREVTNNPVAIITKKQPMCTKTPEVRFPNQKARTISIPCHSGSAMITFSNQSGQTEIGQSEPENRVIGSKTMLIKPICWQVLKKEVIAIPKEAKPNATKDAAGIAKIAQKLGVKPSAVTTVRKPSEYTRPLISAQVISPSAISRGPSGVESMVLQSLDSLSFQKTFQVESQIAPFIALFASNPGAINSVQSIVVFPVVTSPTRFPMPQPKANKKRTGSTKPVTTGIQLVDLNAIQPRSSKTQGRPAYIALDFLLSAISTAVFTLPTSFRIGGLQGLSQ</sequence>
<dbReference type="InterPro" id="IPR003709">
    <property type="entry name" value="VanY-like_core_dom"/>
</dbReference>
<reference evidence="2" key="1">
    <citation type="submission" date="2019-06" db="EMBL/GenBank/DDBJ databases">
        <authorList>
            <person name="Zheng W."/>
        </authorList>
    </citation>
    <scope>NUCLEOTIDE SEQUENCE</scope>
    <source>
        <strain evidence="2">QDHG01</strain>
    </source>
</reference>
<evidence type="ECO:0000313" key="3">
    <source>
        <dbReference type="Proteomes" id="UP000785679"/>
    </source>
</evidence>
<proteinExistence type="predicted"/>
<dbReference type="InterPro" id="IPR009045">
    <property type="entry name" value="Zn_M74/Hedgehog-like"/>
</dbReference>
<feature type="domain" description="D-alanyl-D-alanine carboxypeptidase-like core" evidence="1">
    <location>
        <begin position="39"/>
        <end position="116"/>
    </location>
</feature>
<dbReference type="SUPFAM" id="SSF55166">
    <property type="entry name" value="Hedgehog/DD-peptidase"/>
    <property type="match status" value="1"/>
</dbReference>
<dbReference type="InterPro" id="IPR052179">
    <property type="entry name" value="DD-CPase-like"/>
</dbReference>
<protein>
    <recommendedName>
        <fullName evidence="1">D-alanyl-D-alanine carboxypeptidase-like core domain-containing protein</fullName>
    </recommendedName>
</protein>
<dbReference type="EMBL" id="RRYP01030980">
    <property type="protein sequence ID" value="TNV71043.1"/>
    <property type="molecule type" value="Genomic_DNA"/>
</dbReference>
<evidence type="ECO:0000313" key="2">
    <source>
        <dbReference type="EMBL" id="TNV71043.1"/>
    </source>
</evidence>
<dbReference type="Gene3D" id="3.30.1380.10">
    <property type="match status" value="1"/>
</dbReference>
<dbReference type="GO" id="GO:0006508">
    <property type="term" value="P:proteolysis"/>
    <property type="evidence" value="ECO:0007669"/>
    <property type="project" value="InterPro"/>
</dbReference>
<name>A0A8J8SUN4_HALGN</name>
<dbReference type="PANTHER" id="PTHR34385">
    <property type="entry name" value="D-ALANYL-D-ALANINE CARBOXYPEPTIDASE"/>
    <property type="match status" value="1"/>
</dbReference>
<accession>A0A8J8SUN4</accession>
<dbReference type="PANTHER" id="PTHR34385:SF1">
    <property type="entry name" value="PEPTIDOGLYCAN L-ALANYL-D-GLUTAMATE ENDOPEPTIDASE CWLK"/>
    <property type="match status" value="1"/>
</dbReference>
<dbReference type="OrthoDB" id="2015725at2759"/>